<evidence type="ECO:0000256" key="1">
    <source>
        <dbReference type="SAM" id="MobiDB-lite"/>
    </source>
</evidence>
<keyword evidence="3" id="KW-1185">Reference proteome</keyword>
<dbReference type="AlphaFoldDB" id="A0A1H6AN26"/>
<dbReference type="Proteomes" id="UP000236743">
    <property type="component" value="Unassembled WGS sequence"/>
</dbReference>
<proteinExistence type="predicted"/>
<sequence>MRNEQGEASRAGLEPMSRATPASELIDRLRRVLRPEDLDCACRETLDGALDRFDQLERRREARRQFATARDHKERITALLGFLSDLDSLTEAESDRSVFEEMALLFAEIGRSAQAGAAALREL</sequence>
<gene>
    <name evidence="2" type="ORF">SAMN04488115_10623</name>
</gene>
<organism evidence="2 3">
    <name type="scientific">Bosea lathyri</name>
    <dbReference type="NCBI Taxonomy" id="1036778"/>
    <lineage>
        <taxon>Bacteria</taxon>
        <taxon>Pseudomonadati</taxon>
        <taxon>Pseudomonadota</taxon>
        <taxon>Alphaproteobacteria</taxon>
        <taxon>Hyphomicrobiales</taxon>
        <taxon>Boseaceae</taxon>
        <taxon>Bosea</taxon>
    </lineage>
</organism>
<protein>
    <submittedName>
        <fullName evidence="2">Uncharacterized protein</fullName>
    </submittedName>
</protein>
<feature type="region of interest" description="Disordered" evidence="1">
    <location>
        <begin position="1"/>
        <end position="20"/>
    </location>
</feature>
<accession>A0A1H6AN26</accession>
<evidence type="ECO:0000313" key="3">
    <source>
        <dbReference type="Proteomes" id="UP000236743"/>
    </source>
</evidence>
<reference evidence="2 3" key="1">
    <citation type="submission" date="2016-10" db="EMBL/GenBank/DDBJ databases">
        <authorList>
            <person name="de Groot N.N."/>
        </authorList>
    </citation>
    <scope>NUCLEOTIDE SEQUENCE [LARGE SCALE GENOMIC DNA]</scope>
    <source>
        <strain evidence="2 3">DSM 26656</strain>
    </source>
</reference>
<dbReference type="EMBL" id="FNUY01000006">
    <property type="protein sequence ID" value="SEG50143.1"/>
    <property type="molecule type" value="Genomic_DNA"/>
</dbReference>
<name>A0A1H6AN26_9HYPH</name>
<evidence type="ECO:0000313" key="2">
    <source>
        <dbReference type="EMBL" id="SEG50143.1"/>
    </source>
</evidence>